<dbReference type="PANTHER" id="PTHR11528">
    <property type="entry name" value="HEAT SHOCK PROTEIN 90 FAMILY MEMBER"/>
    <property type="match status" value="1"/>
</dbReference>
<feature type="region of interest" description="C" evidence="5">
    <location>
        <begin position="557"/>
        <end position="627"/>
    </location>
</feature>
<organism evidence="8 9">
    <name type="scientific">Guyparkeria halophila</name>
    <dbReference type="NCBI Taxonomy" id="47960"/>
    <lineage>
        <taxon>Bacteria</taxon>
        <taxon>Pseudomonadati</taxon>
        <taxon>Pseudomonadota</taxon>
        <taxon>Gammaproteobacteria</taxon>
        <taxon>Chromatiales</taxon>
        <taxon>Thioalkalibacteraceae</taxon>
        <taxon>Guyparkeria</taxon>
    </lineage>
</organism>
<dbReference type="InterPro" id="IPR020575">
    <property type="entry name" value="Hsp90_N"/>
</dbReference>
<dbReference type="SMART" id="SM00387">
    <property type="entry name" value="HATPase_c"/>
    <property type="match status" value="1"/>
</dbReference>
<evidence type="ECO:0000256" key="5">
    <source>
        <dbReference type="HAMAP-Rule" id="MF_00505"/>
    </source>
</evidence>
<comment type="function">
    <text evidence="5">Molecular chaperone. Has ATPase activity.</text>
</comment>
<dbReference type="PIRSF" id="PIRSF002583">
    <property type="entry name" value="Hsp90"/>
    <property type="match status" value="1"/>
</dbReference>
<evidence type="ECO:0000256" key="3">
    <source>
        <dbReference type="ARBA" id="ARBA00022840"/>
    </source>
</evidence>
<dbReference type="InterPro" id="IPR003594">
    <property type="entry name" value="HATPase_dom"/>
</dbReference>
<dbReference type="SUPFAM" id="SSF55874">
    <property type="entry name" value="ATPase domain of HSP90 chaperone/DNA topoisomerase II/histidine kinase"/>
    <property type="match status" value="1"/>
</dbReference>
<dbReference type="NCBIfam" id="NF003555">
    <property type="entry name" value="PRK05218.1"/>
    <property type="match status" value="1"/>
</dbReference>
<dbReference type="SUPFAM" id="SSF54211">
    <property type="entry name" value="Ribosomal protein S5 domain 2-like"/>
    <property type="match status" value="1"/>
</dbReference>
<dbReference type="Pfam" id="PF00183">
    <property type="entry name" value="HSP90"/>
    <property type="match status" value="1"/>
</dbReference>
<evidence type="ECO:0000256" key="2">
    <source>
        <dbReference type="ARBA" id="ARBA00022741"/>
    </source>
</evidence>
<sequence length="627" mass="71339">MSQAQTHAFQTEVKQLLRLMIHSLYSNPEVFLRELISNASDACDKLRFEALADDGLYEDDKDLRVRVTFDSEAKTVTIDDNGIGMNHEEVVEHIGTIAHSGTKAFLEQLEAGKKQDLQQIGQFGVGFYSAFIVADHVELTTRRAGVGAEHGVRWTSSGEGEYTIETVDKPERGTRIVLHLREDQQEFADDFRLRSVIRKYSDHINFPVQMWVAPKTEKDDEGNETEIPGRWETVNDANALWTRPKSEITDEEYTEFYKHVSHDWEPPLTWAHNQVEGKVEYTSLLYVPKRAPFDLFEPEQSHGVKLYVKRVFIMDDADKLMPRYLRFVRGVIDSADLPLNVSREILQSNRVLDTIRSGSVKRVLSLLEKMAKNEAEKYAEFWQTFGRVLKEGVGEDAANKEKIAGLLRFASTKGEGDEETVSLADYIERMPEGQDEIYYIIADSYQAALASPHLEIFRKKGIEVLLLSDRVDEWVMAHLTEFEGKTLKSVTKAKIDVDEEEEDESEEEKQEHEALIKRLKDTLGEEVKDVRRSRRLVESPACLVTDEGDVSLHLQRILEQAGQAMPESKPILEINPDHRLLKQAEGEADEARFADIAHVLYGQAMLAEGGKLGDSADFVSRLNRLLA</sequence>
<feature type="region of interest" description="A; substrate-binding" evidence="5">
    <location>
        <begin position="1"/>
        <end position="343"/>
    </location>
</feature>
<dbReference type="Gene3D" id="1.20.120.790">
    <property type="entry name" value="Heat shock protein 90, C-terminal domain"/>
    <property type="match status" value="1"/>
</dbReference>
<evidence type="ECO:0000259" key="7">
    <source>
        <dbReference type="SMART" id="SM00387"/>
    </source>
</evidence>
<evidence type="ECO:0000313" key="9">
    <source>
        <dbReference type="Proteomes" id="UP001327459"/>
    </source>
</evidence>
<dbReference type="EMBL" id="CP140153">
    <property type="protein sequence ID" value="WQH16031.1"/>
    <property type="molecule type" value="Genomic_DNA"/>
</dbReference>
<keyword evidence="5" id="KW-0346">Stress response</keyword>
<reference evidence="8 9" key="1">
    <citation type="submission" date="2023-11" db="EMBL/GenBank/DDBJ databases">
        <title>MicrobeMod: A computational toolkit for identifying prokaryotic methylation and restriction-modification with nanopore sequencing.</title>
        <authorList>
            <person name="Crits-Christoph A."/>
            <person name="Kang S.C."/>
            <person name="Lee H."/>
            <person name="Ostrov N."/>
        </authorList>
    </citation>
    <scope>NUCLEOTIDE SEQUENCE [LARGE SCALE GENOMIC DNA]</scope>
    <source>
        <strain evidence="8 9">ATCC 49870</strain>
    </source>
</reference>
<keyword evidence="3 5" id="KW-0067">ATP-binding</keyword>
<comment type="subcellular location">
    <subcellularLocation>
        <location evidence="5">Cytoplasm</location>
    </subcellularLocation>
</comment>
<dbReference type="Gene3D" id="3.30.565.10">
    <property type="entry name" value="Histidine kinase-like ATPase, C-terminal domain"/>
    <property type="match status" value="1"/>
</dbReference>
<keyword evidence="9" id="KW-1185">Reference proteome</keyword>
<evidence type="ECO:0000256" key="1">
    <source>
        <dbReference type="ARBA" id="ARBA00008239"/>
    </source>
</evidence>
<gene>
    <name evidence="5 8" type="primary">htpG</name>
    <name evidence="8" type="ORF">SR882_09740</name>
</gene>
<keyword evidence="4 5" id="KW-0143">Chaperone</keyword>
<keyword evidence="5" id="KW-0963">Cytoplasm</keyword>
<dbReference type="Gene3D" id="3.40.50.11260">
    <property type="match status" value="1"/>
</dbReference>
<dbReference type="InterPro" id="IPR001404">
    <property type="entry name" value="Hsp90_fam"/>
</dbReference>
<dbReference type="InterPro" id="IPR036890">
    <property type="entry name" value="HATPase_C_sf"/>
</dbReference>
<dbReference type="PRINTS" id="PR00775">
    <property type="entry name" value="HEATSHOCK90"/>
</dbReference>
<dbReference type="Pfam" id="PF13589">
    <property type="entry name" value="HATPase_c_3"/>
    <property type="match status" value="1"/>
</dbReference>
<protein>
    <recommendedName>
        <fullName evidence="5">Chaperone protein HtpG</fullName>
    </recommendedName>
    <alternativeName>
        <fullName evidence="5">Heat shock protein HtpG</fullName>
    </alternativeName>
    <alternativeName>
        <fullName evidence="5">High temperature protein G</fullName>
    </alternativeName>
</protein>
<comment type="caution">
    <text evidence="5">Lacks conserved residue(s) required for the propagation of feature annotation.</text>
</comment>
<keyword evidence="6" id="KW-0175">Coiled coil</keyword>
<dbReference type="InterPro" id="IPR037196">
    <property type="entry name" value="HSP90_C"/>
</dbReference>
<dbReference type="CDD" id="cd16927">
    <property type="entry name" value="HATPase_Hsp90-like"/>
    <property type="match status" value="1"/>
</dbReference>
<accession>A0ABZ0YXT5</accession>
<evidence type="ECO:0000256" key="4">
    <source>
        <dbReference type="ARBA" id="ARBA00023186"/>
    </source>
</evidence>
<dbReference type="HAMAP" id="MF_00505">
    <property type="entry name" value="HSP90"/>
    <property type="match status" value="1"/>
</dbReference>
<feature type="domain" description="Histidine kinase/HSP90-like ATPase" evidence="7">
    <location>
        <begin position="27"/>
        <end position="184"/>
    </location>
</feature>
<dbReference type="RefSeq" id="WP_322521051.1">
    <property type="nucleotide sequence ID" value="NZ_CP140153.1"/>
</dbReference>
<comment type="subunit">
    <text evidence="5">Homodimer.</text>
</comment>
<evidence type="ECO:0000313" key="8">
    <source>
        <dbReference type="EMBL" id="WQH16031.1"/>
    </source>
</evidence>
<name>A0ABZ0YXT5_9GAMM</name>
<dbReference type="Gene3D" id="3.30.230.80">
    <property type="match status" value="1"/>
</dbReference>
<feature type="coiled-coil region" evidence="6">
    <location>
        <begin position="490"/>
        <end position="522"/>
    </location>
</feature>
<dbReference type="Proteomes" id="UP001327459">
    <property type="component" value="Chromosome"/>
</dbReference>
<keyword evidence="2 5" id="KW-0547">Nucleotide-binding</keyword>
<comment type="similarity">
    <text evidence="1 5">Belongs to the heat shock protein 90 family.</text>
</comment>
<proteinExistence type="inferred from homology"/>
<dbReference type="InterPro" id="IPR020568">
    <property type="entry name" value="Ribosomal_Su5_D2-typ_SF"/>
</dbReference>
<evidence type="ECO:0000256" key="6">
    <source>
        <dbReference type="SAM" id="Coils"/>
    </source>
</evidence>
<dbReference type="SUPFAM" id="SSF110942">
    <property type="entry name" value="HSP90 C-terminal domain"/>
    <property type="match status" value="1"/>
</dbReference>